<proteinExistence type="predicted"/>
<protein>
    <submittedName>
        <fullName evidence="1">Uncharacterized protein</fullName>
    </submittedName>
</protein>
<sequence>MFSYKNPIRSPDTATSWLSVPIRSMVSESFMPGGNKSSINMKQKQYKHDFIVRLNYHQRVPFFLSSTTSAWVGLCLDLLGVFVISRLSFHGDSESGHSGTNTRTHRHLLGNAIPFLLVLWIRSDRVTGVERIQEYIVFRVQKRIWERNWIKSHRVGHQKGTFRLEGDSAVFYTRKKDREGFGRGRSSCSSCSKGQKVGTCGRTGAGKSTILNALVRAVSMGTKGKYSDGQGGVRFITTRRFASMTLLYLPRILSCLWERFARIWIQKGRVMMKDWIVFRKSRLATTLAIFESGFETVRKGGVEEYVTLFGHGQAQ</sequence>
<dbReference type="EMBL" id="CM047583">
    <property type="protein sequence ID" value="KAI9912381.1"/>
    <property type="molecule type" value="Genomic_DNA"/>
</dbReference>
<evidence type="ECO:0000313" key="1">
    <source>
        <dbReference type="EMBL" id="KAI9912381.1"/>
    </source>
</evidence>
<reference evidence="1 2" key="1">
    <citation type="journal article" date="2022" name="bioRxiv">
        <title>The genome of the oomycete Peronosclerospora sorghi, a cosmopolitan pathogen of maize and sorghum, is inflated with dispersed pseudogenes.</title>
        <authorList>
            <person name="Fletcher K."/>
            <person name="Martin F."/>
            <person name="Isakeit T."/>
            <person name="Cavanaugh K."/>
            <person name="Magill C."/>
            <person name="Michelmore R."/>
        </authorList>
    </citation>
    <scope>NUCLEOTIDE SEQUENCE [LARGE SCALE GENOMIC DNA]</scope>
    <source>
        <strain evidence="1">P6</strain>
    </source>
</reference>
<organism evidence="1 2">
    <name type="scientific">Peronosclerospora sorghi</name>
    <dbReference type="NCBI Taxonomy" id="230839"/>
    <lineage>
        <taxon>Eukaryota</taxon>
        <taxon>Sar</taxon>
        <taxon>Stramenopiles</taxon>
        <taxon>Oomycota</taxon>
        <taxon>Peronosporomycetes</taxon>
        <taxon>Peronosporales</taxon>
        <taxon>Peronosporaceae</taxon>
        <taxon>Peronosclerospora</taxon>
    </lineage>
</organism>
<gene>
    <name evidence="1" type="ORF">PsorP6_005683</name>
</gene>
<comment type="caution">
    <text evidence="1">The sequence shown here is derived from an EMBL/GenBank/DDBJ whole genome shotgun (WGS) entry which is preliminary data.</text>
</comment>
<accession>A0ACC0W3T8</accession>
<name>A0ACC0W3T8_9STRA</name>
<evidence type="ECO:0000313" key="2">
    <source>
        <dbReference type="Proteomes" id="UP001163321"/>
    </source>
</evidence>
<keyword evidence="2" id="KW-1185">Reference proteome</keyword>
<dbReference type="Proteomes" id="UP001163321">
    <property type="component" value="Chromosome 4"/>
</dbReference>